<evidence type="ECO:0000313" key="3">
    <source>
        <dbReference type="Proteomes" id="UP001178507"/>
    </source>
</evidence>
<organism evidence="2 3">
    <name type="scientific">Effrenium voratum</name>
    <dbReference type="NCBI Taxonomy" id="2562239"/>
    <lineage>
        <taxon>Eukaryota</taxon>
        <taxon>Sar</taxon>
        <taxon>Alveolata</taxon>
        <taxon>Dinophyceae</taxon>
        <taxon>Suessiales</taxon>
        <taxon>Symbiodiniaceae</taxon>
        <taxon>Effrenium</taxon>
    </lineage>
</organism>
<proteinExistence type="predicted"/>
<evidence type="ECO:0000256" key="1">
    <source>
        <dbReference type="SAM" id="MobiDB-lite"/>
    </source>
</evidence>
<name>A0AA36IVL5_9DINO</name>
<comment type="caution">
    <text evidence="2">The sequence shown here is derived from an EMBL/GenBank/DDBJ whole genome shotgun (WGS) entry which is preliminary data.</text>
</comment>
<dbReference type="Proteomes" id="UP001178507">
    <property type="component" value="Unassembled WGS sequence"/>
</dbReference>
<dbReference type="AlphaFoldDB" id="A0AA36IVL5"/>
<protein>
    <submittedName>
        <fullName evidence="2">Uncharacterized protein</fullName>
    </submittedName>
</protein>
<keyword evidence="3" id="KW-1185">Reference proteome</keyword>
<feature type="compositionally biased region" description="Basic and acidic residues" evidence="1">
    <location>
        <begin position="40"/>
        <end position="49"/>
    </location>
</feature>
<feature type="non-terminal residue" evidence="2">
    <location>
        <position position="55"/>
    </location>
</feature>
<sequence length="55" mass="6522">MDLHRVWLRADHHLSGYGHAGRPQRQRGVHPPGRLFHRGALREEREQLRQRGSHL</sequence>
<feature type="region of interest" description="Disordered" evidence="1">
    <location>
        <begin position="15"/>
        <end position="55"/>
    </location>
</feature>
<dbReference type="EMBL" id="CAUJNA010002601">
    <property type="protein sequence ID" value="CAJ1393594.1"/>
    <property type="molecule type" value="Genomic_DNA"/>
</dbReference>
<gene>
    <name evidence="2" type="ORF">EVOR1521_LOCUS18424</name>
</gene>
<evidence type="ECO:0000313" key="2">
    <source>
        <dbReference type="EMBL" id="CAJ1393594.1"/>
    </source>
</evidence>
<accession>A0AA36IVL5</accession>
<reference evidence="2" key="1">
    <citation type="submission" date="2023-08" db="EMBL/GenBank/DDBJ databases">
        <authorList>
            <person name="Chen Y."/>
            <person name="Shah S."/>
            <person name="Dougan E. K."/>
            <person name="Thang M."/>
            <person name="Chan C."/>
        </authorList>
    </citation>
    <scope>NUCLEOTIDE SEQUENCE</scope>
</reference>